<gene>
    <name evidence="11" type="ORF">A5634_02240</name>
</gene>
<feature type="transmembrane region" description="Helical" evidence="10">
    <location>
        <begin position="45"/>
        <end position="67"/>
    </location>
</feature>
<feature type="transmembrane region" description="Helical" evidence="10">
    <location>
        <begin position="366"/>
        <end position="382"/>
    </location>
</feature>
<comment type="subcellular location">
    <subcellularLocation>
        <location evidence="1">Endoplasmic reticulum membrane</location>
        <topology evidence="1">Multi-pass membrane protein</topology>
    </subcellularLocation>
</comment>
<evidence type="ECO:0008006" key="13">
    <source>
        <dbReference type="Google" id="ProtNLM"/>
    </source>
</evidence>
<dbReference type="RefSeq" id="WP_065144951.1">
    <property type="nucleotide sequence ID" value="NZ_LZLS01000151.1"/>
</dbReference>
<dbReference type="OrthoDB" id="4693546at2"/>
<name>A0A1A3NUZ8_MYCAS</name>
<feature type="transmembrane region" description="Helical" evidence="10">
    <location>
        <begin position="389"/>
        <end position="410"/>
    </location>
</feature>
<dbReference type="UniPathway" id="UPA00196"/>
<protein>
    <recommendedName>
        <fullName evidence="13">Glycosyltransferase RgtA/B/C/D-like domain-containing protein</fullName>
    </recommendedName>
</protein>
<sequence>MTQQDTSEQTLTRLPADLALRTRESLLRAAPQTDRGLRRIFLSDPAMSCIIAVGWQTAMTLIGATLYRGGPGFLAHTMQWDAHWYLNILQEHYALNAASPAFYPLFPSAVGVLSATTSHDIPYAYLGLLVNTIALAFAIAALLAISREFGIQNHRYVTVAFFLAAPAAVFMHLFYTEAVFVALGFWAYLFALQRRWPLMAITLGLLTATRLPALLFVGLCGLEYLRAYEWNIKKALNRNLGYFLLAPAGFVIYGIYLWVVRDNFFGMFKAYKSTRAWDYLSFKPNFIYSIFKSAFETYRALTGERPFDNDITVNYVIPLLCITLLFTCSVYLLYAHRGKGIPLGIFGLCSIVFFTVNNSLVAVHRYILPCLTIYLVLGLVVANYRKMRALALSAGLAMLAAQVAIVHLLFVTKDFAG</sequence>
<evidence type="ECO:0000256" key="7">
    <source>
        <dbReference type="ARBA" id="ARBA00022824"/>
    </source>
</evidence>
<evidence type="ECO:0000256" key="9">
    <source>
        <dbReference type="ARBA" id="ARBA00023136"/>
    </source>
</evidence>
<evidence type="ECO:0000256" key="4">
    <source>
        <dbReference type="ARBA" id="ARBA00022676"/>
    </source>
</evidence>
<dbReference type="GO" id="GO:0031501">
    <property type="term" value="C:mannosyltransferase complex"/>
    <property type="evidence" value="ECO:0007669"/>
    <property type="project" value="TreeGrafter"/>
</dbReference>
<dbReference type="AlphaFoldDB" id="A0A1A3NUZ8"/>
<dbReference type="InterPro" id="IPR007315">
    <property type="entry name" value="PIG-V/Gpi18"/>
</dbReference>
<keyword evidence="3" id="KW-0337">GPI-anchor biosynthesis</keyword>
<keyword evidence="6 10" id="KW-0812">Transmembrane</keyword>
<comment type="pathway">
    <text evidence="2">Glycolipid biosynthesis; glycosylphosphatidylinositol-anchor biosynthesis.</text>
</comment>
<organism evidence="11 12">
    <name type="scientific">Mycobacterium asiaticum</name>
    <dbReference type="NCBI Taxonomy" id="1790"/>
    <lineage>
        <taxon>Bacteria</taxon>
        <taxon>Bacillati</taxon>
        <taxon>Actinomycetota</taxon>
        <taxon>Actinomycetes</taxon>
        <taxon>Mycobacteriales</taxon>
        <taxon>Mycobacteriaceae</taxon>
        <taxon>Mycobacterium</taxon>
    </lineage>
</organism>
<dbReference type="GO" id="GO:0006506">
    <property type="term" value="P:GPI anchor biosynthetic process"/>
    <property type="evidence" value="ECO:0007669"/>
    <property type="project" value="UniProtKB-UniPathway"/>
</dbReference>
<dbReference type="GO" id="GO:0000009">
    <property type="term" value="F:alpha-1,6-mannosyltransferase activity"/>
    <property type="evidence" value="ECO:0007669"/>
    <property type="project" value="InterPro"/>
</dbReference>
<evidence type="ECO:0000256" key="5">
    <source>
        <dbReference type="ARBA" id="ARBA00022679"/>
    </source>
</evidence>
<evidence type="ECO:0000313" key="12">
    <source>
        <dbReference type="Proteomes" id="UP000093928"/>
    </source>
</evidence>
<feature type="transmembrane region" description="Helical" evidence="10">
    <location>
        <begin position="315"/>
        <end position="334"/>
    </location>
</feature>
<feature type="transmembrane region" description="Helical" evidence="10">
    <location>
        <begin position="341"/>
        <end position="360"/>
    </location>
</feature>
<feature type="transmembrane region" description="Helical" evidence="10">
    <location>
        <begin position="196"/>
        <end position="219"/>
    </location>
</feature>
<comment type="caution">
    <text evidence="11">The sequence shown here is derived from an EMBL/GenBank/DDBJ whole genome shotgun (WGS) entry which is preliminary data.</text>
</comment>
<dbReference type="PANTHER" id="PTHR12468:SF2">
    <property type="entry name" value="GPI MANNOSYLTRANSFERASE 2"/>
    <property type="match status" value="1"/>
</dbReference>
<evidence type="ECO:0000256" key="10">
    <source>
        <dbReference type="SAM" id="Phobius"/>
    </source>
</evidence>
<evidence type="ECO:0000256" key="8">
    <source>
        <dbReference type="ARBA" id="ARBA00022989"/>
    </source>
</evidence>
<evidence type="ECO:0000256" key="3">
    <source>
        <dbReference type="ARBA" id="ARBA00022502"/>
    </source>
</evidence>
<keyword evidence="9 10" id="KW-0472">Membrane</keyword>
<dbReference type="PANTHER" id="PTHR12468">
    <property type="entry name" value="GPI MANNOSYLTRANSFERASE 2"/>
    <property type="match status" value="1"/>
</dbReference>
<evidence type="ECO:0000256" key="6">
    <source>
        <dbReference type="ARBA" id="ARBA00022692"/>
    </source>
</evidence>
<reference evidence="11 12" key="1">
    <citation type="submission" date="2016-06" db="EMBL/GenBank/DDBJ databases">
        <authorList>
            <person name="Kjaerup R.B."/>
            <person name="Dalgaard T.S."/>
            <person name="Juul-Madsen H.R."/>
        </authorList>
    </citation>
    <scope>NUCLEOTIDE SEQUENCE [LARGE SCALE GENOMIC DNA]</scope>
    <source>
        <strain evidence="11 12">1165133.8</strain>
    </source>
</reference>
<dbReference type="GO" id="GO:0016020">
    <property type="term" value="C:membrane"/>
    <property type="evidence" value="ECO:0007669"/>
    <property type="project" value="GOC"/>
</dbReference>
<dbReference type="EMBL" id="LZLS01000151">
    <property type="protein sequence ID" value="OBK24849.1"/>
    <property type="molecule type" value="Genomic_DNA"/>
</dbReference>
<evidence type="ECO:0000313" key="11">
    <source>
        <dbReference type="EMBL" id="OBK24849.1"/>
    </source>
</evidence>
<proteinExistence type="predicted"/>
<keyword evidence="7" id="KW-0256">Endoplasmic reticulum</keyword>
<keyword evidence="5" id="KW-0808">Transferase</keyword>
<feature type="transmembrane region" description="Helical" evidence="10">
    <location>
        <begin position="157"/>
        <end position="190"/>
    </location>
</feature>
<evidence type="ECO:0000256" key="1">
    <source>
        <dbReference type="ARBA" id="ARBA00004477"/>
    </source>
</evidence>
<feature type="transmembrane region" description="Helical" evidence="10">
    <location>
        <begin position="123"/>
        <end position="145"/>
    </location>
</feature>
<dbReference type="GO" id="GO:0004376">
    <property type="term" value="F:GPI mannosyltransferase activity"/>
    <property type="evidence" value="ECO:0007669"/>
    <property type="project" value="InterPro"/>
</dbReference>
<accession>A0A1A3NUZ8</accession>
<feature type="transmembrane region" description="Helical" evidence="10">
    <location>
        <begin position="240"/>
        <end position="259"/>
    </location>
</feature>
<keyword evidence="4" id="KW-0328">Glycosyltransferase</keyword>
<keyword evidence="8 10" id="KW-1133">Transmembrane helix</keyword>
<dbReference type="Proteomes" id="UP000093928">
    <property type="component" value="Unassembled WGS sequence"/>
</dbReference>
<evidence type="ECO:0000256" key="2">
    <source>
        <dbReference type="ARBA" id="ARBA00004687"/>
    </source>
</evidence>